<sequence>MISQTLTGKRDYFSFNSALQHFDGYQQQSVVVLDDLGQNPDGLDFKMFCQLVSTTTCVLPMADLAEKGREFKSEVLICTTNMPAMNPVTISDPKALERRIFLECEVEATQAFQKYDGTLDLARALKPTGNESPNALLDTDRHLFHTDALKFTVNRGKRPNSYSLLDIFNLVKREVQSRQEISCNLDMIFSKQAPKDMDESLRQLMDKWKKNYTDPGSEDMLALKVIELCHGCNVLKEYTQWFAQWKVTRKEKIENAVRTINLVLASIITIISLLTILYSIYRICKETKESETQSAYGGNVPKPKPRTKQSLMEQIQLQAPNTEIGMEVTIARKNLLLVPVRKTNGKMDVFHVLAVGNTNFVTNYHQWEQIEELQIQDNWFKKSELKAVLGMINDMESDVVMFKVNGIQPYRTILNHFFTGHYPRGYAVRGIDMHTGEIVLWTGESLAKKKCLDTWEGPIPAVVTYKAQTYSGYCGAPVFIDTGISKKICGIHCAGTGTVGSAAEITKDMALRMFNYLESTEKQGRIWDIYKMPYVYTPNKTALRPTITCVKPELEPAALSPFDKRLANPGLFKARILAKHIGDTNQVPAAVVWAAREYAEIVRSYNPDVAEKITIKQAIEGFEGLDAMDFDRSPGYPYILHGLRRKHLVNDNNELIGMAQQEYEKYQENQYDDHIFTTFLKDELRPKIKVEFGATRVIDIASFPHAVRGRVLFGNLFATFHRNPSWHLGSAVGCNPDVDWTRFYLTAPYSNILAMDYSGFDSTHSTAMYGALKIFLQSLGYGQDAFAYIDSLSNSRHVWDDEHFRITGGLPSGCSGTTIFNTIFNNIVTRAALKFMDAADSSVVLCYGDDILIASEEKFSIEEWKQFYGLTPYRITAADKGTDIEWKTLTECTFLKRHFVNDHGIVRPMMDPENLRQLLMWARPGTLQEKINSLARIAVHNGKSKYTELFEPFSEVGYQIPSFEIFFHVFK</sequence>
<dbReference type="GO" id="GO:0044423">
    <property type="term" value="C:virion component"/>
    <property type="evidence" value="ECO:0007669"/>
    <property type="project" value="UniProtKB-KW"/>
</dbReference>
<dbReference type="InterPro" id="IPR043502">
    <property type="entry name" value="DNA/RNA_pol_sf"/>
</dbReference>
<evidence type="ECO:0000256" key="8">
    <source>
        <dbReference type="ARBA" id="ARBA00022679"/>
    </source>
</evidence>
<keyword evidence="17" id="KW-0693">Viral RNA replication</keyword>
<keyword evidence="9" id="KW-0548">Nucleotidyltransferase</keyword>
<protein>
    <submittedName>
        <fullName evidence="24">Polyprotein</fullName>
    </submittedName>
</protein>
<dbReference type="GO" id="GO:0003724">
    <property type="term" value="F:RNA helicase activity"/>
    <property type="evidence" value="ECO:0007669"/>
    <property type="project" value="InterPro"/>
</dbReference>
<evidence type="ECO:0000256" key="20">
    <source>
        <dbReference type="SAM" id="Phobius"/>
    </source>
</evidence>
<feature type="domain" description="Peptidase C3" evidence="23">
    <location>
        <begin position="319"/>
        <end position="510"/>
    </location>
</feature>
<dbReference type="Gene3D" id="2.40.10.10">
    <property type="entry name" value="Trypsin-like serine proteases"/>
    <property type="match status" value="1"/>
</dbReference>
<feature type="domain" description="RdRp catalytic" evidence="21">
    <location>
        <begin position="750"/>
        <end position="863"/>
    </location>
</feature>
<dbReference type="Gene3D" id="3.30.70.270">
    <property type="match status" value="2"/>
</dbReference>
<proteinExistence type="predicted"/>
<evidence type="ECO:0000256" key="15">
    <source>
        <dbReference type="ARBA" id="ARBA00022844"/>
    </source>
</evidence>
<evidence type="ECO:0000256" key="2">
    <source>
        <dbReference type="ARBA" id="ARBA00004328"/>
    </source>
</evidence>
<dbReference type="PROSITE" id="PS50507">
    <property type="entry name" value="RDRP_SSRNA_POS"/>
    <property type="match status" value="1"/>
</dbReference>
<keyword evidence="12" id="KW-0347">Helicase</keyword>
<dbReference type="Pfam" id="PF00910">
    <property type="entry name" value="RNA_helicase"/>
    <property type="match status" value="1"/>
</dbReference>
<evidence type="ECO:0000259" key="22">
    <source>
        <dbReference type="PROSITE" id="PS51218"/>
    </source>
</evidence>
<evidence type="ECO:0000256" key="16">
    <source>
        <dbReference type="ARBA" id="ARBA00022870"/>
    </source>
</evidence>
<keyword evidence="6" id="KW-0597">Phosphoprotein</keyword>
<dbReference type="Gene3D" id="1.20.960.20">
    <property type="match status" value="1"/>
</dbReference>
<evidence type="ECO:0000256" key="10">
    <source>
        <dbReference type="ARBA" id="ARBA00022741"/>
    </source>
</evidence>
<dbReference type="InterPro" id="IPR007094">
    <property type="entry name" value="RNA-dir_pol_PSvirus"/>
</dbReference>
<dbReference type="GO" id="GO:0004197">
    <property type="term" value="F:cysteine-type endopeptidase activity"/>
    <property type="evidence" value="ECO:0007669"/>
    <property type="project" value="InterPro"/>
</dbReference>
<keyword evidence="18 20" id="KW-0472">Membrane</keyword>
<evidence type="ECO:0000256" key="12">
    <source>
        <dbReference type="ARBA" id="ARBA00022806"/>
    </source>
</evidence>
<dbReference type="GO" id="GO:0033644">
    <property type="term" value="C:host cell membrane"/>
    <property type="evidence" value="ECO:0007669"/>
    <property type="project" value="UniProtKB-SubCell"/>
</dbReference>
<dbReference type="InterPro" id="IPR043504">
    <property type="entry name" value="Peptidase_S1_PA_chymotrypsin"/>
</dbReference>
<dbReference type="GO" id="GO:0005524">
    <property type="term" value="F:ATP binding"/>
    <property type="evidence" value="ECO:0007669"/>
    <property type="project" value="UniProtKB-KW"/>
</dbReference>
<evidence type="ECO:0000259" key="23">
    <source>
        <dbReference type="PROSITE" id="PS51874"/>
    </source>
</evidence>
<dbReference type="GO" id="GO:0003968">
    <property type="term" value="F:RNA-directed RNA polymerase activity"/>
    <property type="evidence" value="ECO:0007669"/>
    <property type="project" value="UniProtKB-KW"/>
</dbReference>
<evidence type="ECO:0000256" key="18">
    <source>
        <dbReference type="ARBA" id="ARBA00023136"/>
    </source>
</evidence>
<comment type="subcellular location">
    <subcellularLocation>
        <location evidence="1">Host cytoplasm</location>
    </subcellularLocation>
    <subcellularLocation>
        <location evidence="3">Host membrane</location>
    </subcellularLocation>
    <subcellularLocation>
        <location evidence="2">Virion</location>
    </subcellularLocation>
</comment>
<dbReference type="GO" id="GO:0039694">
    <property type="term" value="P:viral RNA genome replication"/>
    <property type="evidence" value="ECO:0007669"/>
    <property type="project" value="InterPro"/>
</dbReference>
<dbReference type="PROSITE" id="PS51874">
    <property type="entry name" value="PCV_3C_PRO"/>
    <property type="match status" value="1"/>
</dbReference>
<dbReference type="SUPFAM" id="SSF50494">
    <property type="entry name" value="Trypsin-like serine proteases"/>
    <property type="match status" value="1"/>
</dbReference>
<dbReference type="GO" id="GO:0006508">
    <property type="term" value="P:proteolysis"/>
    <property type="evidence" value="ECO:0007669"/>
    <property type="project" value="UniProtKB-KW"/>
</dbReference>
<evidence type="ECO:0000256" key="7">
    <source>
        <dbReference type="ARBA" id="ARBA00022670"/>
    </source>
</evidence>
<dbReference type="InterPro" id="IPR000605">
    <property type="entry name" value="Helicase_SF3_ssDNA/RNA_vir"/>
</dbReference>
<keyword evidence="15" id="KW-0946">Virion</keyword>
<dbReference type="EMBL" id="KX420938">
    <property type="protein sequence ID" value="ART66861.1"/>
    <property type="molecule type" value="Genomic_RNA"/>
</dbReference>
<dbReference type="InterPro" id="IPR014759">
    <property type="entry name" value="Helicase_SF3_ssRNA_vir"/>
</dbReference>
<evidence type="ECO:0000256" key="13">
    <source>
        <dbReference type="ARBA" id="ARBA00022807"/>
    </source>
</evidence>
<keyword evidence="20" id="KW-0812">Transmembrane</keyword>
<keyword evidence="5" id="KW-0191">Covalent protein-RNA linkage</keyword>
<dbReference type="Pfam" id="PF00548">
    <property type="entry name" value="Peptidase_C3"/>
    <property type="match status" value="1"/>
</dbReference>
<dbReference type="InterPro" id="IPR044067">
    <property type="entry name" value="PCV_3C_PRO"/>
</dbReference>
<reference evidence="24" key="1">
    <citation type="submission" date="2016-06" db="EMBL/GenBank/DDBJ databases">
        <title>Viral Metagenomic Study of Bats from Saudi Arabia.</title>
        <authorList>
            <person name="Mishra N."/>
            <person name="Adam N."/>
            <person name="Lipkin W.I."/>
        </authorList>
    </citation>
    <scope>NUCLEOTIDE SEQUENCE</scope>
    <source>
        <strain evidence="24">KSA412</strain>
    </source>
</reference>
<evidence type="ECO:0000256" key="11">
    <source>
        <dbReference type="ARBA" id="ARBA00022801"/>
    </source>
</evidence>
<dbReference type="GO" id="GO:0006351">
    <property type="term" value="P:DNA-templated transcription"/>
    <property type="evidence" value="ECO:0007669"/>
    <property type="project" value="InterPro"/>
</dbReference>
<keyword evidence="14" id="KW-0067">ATP-binding</keyword>
<evidence type="ECO:0000256" key="9">
    <source>
        <dbReference type="ARBA" id="ARBA00022695"/>
    </source>
</evidence>
<evidence type="ECO:0000256" key="14">
    <source>
        <dbReference type="ARBA" id="ARBA00022840"/>
    </source>
</evidence>
<keyword evidence="16" id="KW-1043">Host membrane</keyword>
<feature type="transmembrane region" description="Helical" evidence="20">
    <location>
        <begin position="259"/>
        <end position="281"/>
    </location>
</feature>
<organism evidence="24">
    <name type="scientific">Teschovirus sp</name>
    <dbReference type="NCBI Taxonomy" id="2004715"/>
    <lineage>
        <taxon>Viruses</taxon>
        <taxon>Riboviria</taxon>
        <taxon>Orthornavirae</taxon>
        <taxon>Pisuviricota</taxon>
        <taxon>Pisoniviricetes</taxon>
        <taxon>Picornavirales</taxon>
        <taxon>Picornaviridae</taxon>
        <taxon>Caphthovirinae</taxon>
        <taxon>Teschovirus</taxon>
    </lineage>
</organism>
<keyword evidence="13" id="KW-0788">Thiol protease</keyword>
<dbReference type="Pfam" id="PF00680">
    <property type="entry name" value="RdRP_1"/>
    <property type="match status" value="1"/>
</dbReference>
<keyword evidence="10" id="KW-0547">Nucleotide-binding</keyword>
<evidence type="ECO:0000259" key="21">
    <source>
        <dbReference type="PROSITE" id="PS50507"/>
    </source>
</evidence>
<dbReference type="SUPFAM" id="SSF56672">
    <property type="entry name" value="DNA/RNA polymerases"/>
    <property type="match status" value="1"/>
</dbReference>
<dbReference type="InterPro" id="IPR043128">
    <property type="entry name" value="Rev_trsase/Diguanyl_cyclase"/>
</dbReference>
<evidence type="ECO:0000256" key="6">
    <source>
        <dbReference type="ARBA" id="ARBA00022553"/>
    </source>
</evidence>
<keyword evidence="7" id="KW-0645">Protease</keyword>
<evidence type="ECO:0000256" key="3">
    <source>
        <dbReference type="ARBA" id="ARBA00004551"/>
    </source>
</evidence>
<dbReference type="InterPro" id="IPR009003">
    <property type="entry name" value="Peptidase_S1_PA"/>
</dbReference>
<accession>A0A2U7NHA1</accession>
<keyword evidence="20" id="KW-1133">Transmembrane helix</keyword>
<evidence type="ECO:0000256" key="17">
    <source>
        <dbReference type="ARBA" id="ARBA00022953"/>
    </source>
</evidence>
<evidence type="ECO:0000256" key="1">
    <source>
        <dbReference type="ARBA" id="ARBA00004192"/>
    </source>
</evidence>
<feature type="domain" description="SF3 helicase" evidence="22">
    <location>
        <begin position="1"/>
        <end position="121"/>
    </location>
</feature>
<dbReference type="InterPro" id="IPR000199">
    <property type="entry name" value="Peptidase_C3A/C3B_picornavir"/>
</dbReference>
<dbReference type="GO" id="GO:0003723">
    <property type="term" value="F:RNA binding"/>
    <property type="evidence" value="ECO:0007669"/>
    <property type="project" value="InterPro"/>
</dbReference>
<keyword evidence="11" id="KW-0378">Hydrolase</keyword>
<name>A0A2U7NHA1_9PICO</name>
<evidence type="ECO:0000256" key="19">
    <source>
        <dbReference type="ARBA" id="ARBA00023200"/>
    </source>
</evidence>
<dbReference type="InterPro" id="IPR001205">
    <property type="entry name" value="RNA-dir_pol_C"/>
</dbReference>
<dbReference type="PROSITE" id="PS51218">
    <property type="entry name" value="SF3_HELICASE_2"/>
    <property type="match status" value="1"/>
</dbReference>
<keyword evidence="4" id="KW-0696">RNA-directed RNA polymerase</keyword>
<evidence type="ECO:0000256" key="4">
    <source>
        <dbReference type="ARBA" id="ARBA00022484"/>
    </source>
</evidence>
<keyword evidence="19" id="KW-1035">Host cytoplasm</keyword>
<dbReference type="GO" id="GO:0030430">
    <property type="term" value="C:host cell cytoplasm"/>
    <property type="evidence" value="ECO:0007669"/>
    <property type="project" value="UniProtKB-SubCell"/>
</dbReference>
<keyword evidence="8" id="KW-0808">Transferase</keyword>
<evidence type="ECO:0000313" key="24">
    <source>
        <dbReference type="EMBL" id="ART66861.1"/>
    </source>
</evidence>
<evidence type="ECO:0000256" key="5">
    <source>
        <dbReference type="ARBA" id="ARBA00022520"/>
    </source>
</evidence>